<sequence length="38" mass="4060">MASDEINWADGRLSICARRGQGGRQRVLLGGFIPASLS</sequence>
<comment type="caution">
    <text evidence="1">The sequence shown here is derived from an EMBL/GenBank/DDBJ whole genome shotgun (WGS) entry which is preliminary data.</text>
</comment>
<dbReference type="EMBL" id="CAJNBH010000058">
    <property type="protein sequence ID" value="CAE6862588.1"/>
    <property type="molecule type" value="Genomic_DNA"/>
</dbReference>
<dbReference type="Proteomes" id="UP000673821">
    <property type="component" value="Unassembled WGS sequence"/>
</dbReference>
<protein>
    <submittedName>
        <fullName evidence="1">Uncharacterized protein</fullName>
    </submittedName>
</protein>
<evidence type="ECO:0000313" key="1">
    <source>
        <dbReference type="EMBL" id="CAE6862588.1"/>
    </source>
</evidence>
<accession>A0ABM8T7J6</accession>
<organism evidence="1 2">
    <name type="scientific">Paraburkholderia nemoris</name>
    <dbReference type="NCBI Taxonomy" id="2793076"/>
    <lineage>
        <taxon>Bacteria</taxon>
        <taxon>Pseudomonadati</taxon>
        <taxon>Pseudomonadota</taxon>
        <taxon>Betaproteobacteria</taxon>
        <taxon>Burkholderiales</taxon>
        <taxon>Burkholderiaceae</taxon>
        <taxon>Paraburkholderia</taxon>
    </lineage>
</organism>
<keyword evidence="2" id="KW-1185">Reference proteome</keyword>
<proteinExistence type="predicted"/>
<gene>
    <name evidence="1" type="ORF">R69776_08089</name>
</gene>
<evidence type="ECO:0000313" key="2">
    <source>
        <dbReference type="Proteomes" id="UP000673821"/>
    </source>
</evidence>
<reference evidence="1 2" key="1">
    <citation type="submission" date="2021-02" db="EMBL/GenBank/DDBJ databases">
        <authorList>
            <person name="Vanwijnsberghe S."/>
        </authorList>
    </citation>
    <scope>NUCLEOTIDE SEQUENCE [LARGE SCALE GENOMIC DNA]</scope>
    <source>
        <strain evidence="1 2">R-69776</strain>
    </source>
</reference>
<name>A0ABM8T7J6_9BURK</name>